<name>A0A0Q0EUN4_9PSED</name>
<dbReference type="AlphaFoldDB" id="A0A0Q0EUN4"/>
<evidence type="ECO:0000313" key="2">
    <source>
        <dbReference type="EMBL" id="KPZ14095.1"/>
    </source>
</evidence>
<evidence type="ECO:0000313" key="3">
    <source>
        <dbReference type="Proteomes" id="UP000050317"/>
    </source>
</evidence>
<dbReference type="RefSeq" id="WP_044423472.1">
    <property type="nucleotide sequence ID" value="NZ_JYHK01000179.1"/>
</dbReference>
<comment type="caution">
    <text evidence="2">The sequence shown here is derived from an EMBL/GenBank/DDBJ whole genome shotgun (WGS) entry which is preliminary data.</text>
</comment>
<dbReference type="PATRIC" id="fig|251703.9.peg.1484"/>
<dbReference type="EMBL" id="LJRR01000275">
    <property type="protein sequence ID" value="KPZ14095.1"/>
    <property type="molecule type" value="Genomic_DNA"/>
</dbReference>
<dbReference type="Proteomes" id="UP000050317">
    <property type="component" value="Unassembled WGS sequence"/>
</dbReference>
<dbReference type="PROSITE" id="PS51725">
    <property type="entry name" value="ABM"/>
    <property type="match status" value="1"/>
</dbReference>
<dbReference type="InterPro" id="IPR007138">
    <property type="entry name" value="ABM_dom"/>
</dbReference>
<dbReference type="SUPFAM" id="SSF54909">
    <property type="entry name" value="Dimeric alpha+beta barrel"/>
    <property type="match status" value="1"/>
</dbReference>
<accession>A0A0Q0EUN4</accession>
<sequence length="97" mass="11120">MHINAVSTLEIRTMEETDERFEWRLRGYSARFAQAEGCIGFSVVKGENEPCLWILTGCWVTPSDMKNHFDSTSMKELIDFLVEKCTNLKFASFSADT</sequence>
<dbReference type="Pfam" id="PF03992">
    <property type="entry name" value="ABM"/>
    <property type="match status" value="1"/>
</dbReference>
<reference evidence="2 3" key="1">
    <citation type="submission" date="2015-09" db="EMBL/GenBank/DDBJ databases">
        <title>Genome announcement of multiple Pseudomonas syringae strains.</title>
        <authorList>
            <person name="Thakur S."/>
            <person name="Wang P.W."/>
            <person name="Gong Y."/>
            <person name="Weir B.S."/>
            <person name="Guttman D.S."/>
        </authorList>
    </citation>
    <scope>NUCLEOTIDE SEQUENCE [LARGE SCALE GENOMIC DNA]</scope>
    <source>
        <strain evidence="2 3">ICMP3963</strain>
    </source>
</reference>
<evidence type="ECO:0000259" key="1">
    <source>
        <dbReference type="PROSITE" id="PS51725"/>
    </source>
</evidence>
<feature type="domain" description="ABM" evidence="1">
    <location>
        <begin position="5"/>
        <end position="93"/>
    </location>
</feature>
<dbReference type="Gene3D" id="3.30.70.100">
    <property type="match status" value="1"/>
</dbReference>
<proteinExistence type="predicted"/>
<gene>
    <name evidence="2" type="ORF">ALO40_01073</name>
</gene>
<protein>
    <recommendedName>
        <fullName evidence="1">ABM domain-containing protein</fullName>
    </recommendedName>
</protein>
<organism evidence="2 3">
    <name type="scientific">Pseudomonas syringae pv. viburni</name>
    <dbReference type="NCBI Taxonomy" id="251703"/>
    <lineage>
        <taxon>Bacteria</taxon>
        <taxon>Pseudomonadati</taxon>
        <taxon>Pseudomonadota</taxon>
        <taxon>Gammaproteobacteria</taxon>
        <taxon>Pseudomonadales</taxon>
        <taxon>Pseudomonadaceae</taxon>
        <taxon>Pseudomonas</taxon>
    </lineage>
</organism>
<dbReference type="InterPro" id="IPR011008">
    <property type="entry name" value="Dimeric_a/b-barrel"/>
</dbReference>